<sequence length="476" mass="52401">MAAIAADGGSGGWVGALYSGVMTAITPLLDLSVHCRRWQGREHYCRWRERMGYASRERPPGVVIWIHAVSVGEGISAIPVILRCRDARPLNTILMTTSTVGAHSVLEQRLPPEVILQFRKDKSPLDILHIGPTHLMEQIHLIIILQFAPIDTPMAVQRFLLHWTPQAAIFMESELWPTLVLETAQKGIPLALLNARMSLKSFERWSAAPMQPLVAAMLSQFSLIAPLSTKEAIRYQILGAAPSIIHFAGNLKYACAVADAQKESSSGLADIEAALKDRKVWLAASTHAEEEDAIIRIHKELKNWVPRLLTIVAPRQPSRGHAIMTRFRQQGFGVAVRSEGHQISSNIDVYMVDTLGELNHFYAMVPIAFVGGSLVQGLAGHNLAEAAAAGCIVLTGYHIGHFQEMVEEMQKMSPLSVQQVDEEGLVDNLRKFLTAEDSYLDERRAAADGALRAAASGVSTRVWELLESCILKKVLI</sequence>
<dbReference type="Proteomes" id="UP000822688">
    <property type="component" value="Chromosome 8"/>
</dbReference>
<comment type="catalytic activity">
    <reaction evidence="5">
        <text>lipid IVA (E. coli) + CMP-3-deoxy-beta-D-manno-octulosonate = alpha-Kdo-(2-&gt;6)-lipid IVA (E. coli) + CMP + H(+)</text>
        <dbReference type="Rhea" id="RHEA:28066"/>
        <dbReference type="ChEBI" id="CHEBI:15378"/>
        <dbReference type="ChEBI" id="CHEBI:58603"/>
        <dbReference type="ChEBI" id="CHEBI:60364"/>
        <dbReference type="ChEBI" id="CHEBI:60377"/>
        <dbReference type="ChEBI" id="CHEBI:85987"/>
        <dbReference type="EC" id="2.4.99.12"/>
    </reaction>
</comment>
<dbReference type="Pfam" id="PF04413">
    <property type="entry name" value="Glycos_transf_N"/>
    <property type="match status" value="1"/>
</dbReference>
<evidence type="ECO:0000256" key="2">
    <source>
        <dbReference type="ARBA" id="ARBA00012621"/>
    </source>
</evidence>
<evidence type="ECO:0000313" key="10">
    <source>
        <dbReference type="Proteomes" id="UP000822688"/>
    </source>
</evidence>
<dbReference type="PANTHER" id="PTHR42755">
    <property type="entry name" value="3-DEOXY-MANNO-OCTULOSONATE CYTIDYLYLTRANSFERASE"/>
    <property type="match status" value="1"/>
</dbReference>
<evidence type="ECO:0000256" key="6">
    <source>
        <dbReference type="PIRSR" id="PIRSR639901-1"/>
    </source>
</evidence>
<dbReference type="EMBL" id="CM026429">
    <property type="protein sequence ID" value="KAG0563941.1"/>
    <property type="molecule type" value="Genomic_DNA"/>
</dbReference>
<comment type="caution">
    <text evidence="9">The sequence shown here is derived from an EMBL/GenBank/DDBJ whole genome shotgun (WGS) entry which is preliminary data.</text>
</comment>
<evidence type="ECO:0000256" key="1">
    <source>
        <dbReference type="ARBA" id="ARBA00006380"/>
    </source>
</evidence>
<evidence type="ECO:0000256" key="7">
    <source>
        <dbReference type="PIRSR" id="PIRSR639901-2"/>
    </source>
</evidence>
<feature type="active site" description="Proton acceptor" evidence="6">
    <location>
        <position position="73"/>
    </location>
</feature>
<evidence type="ECO:0000256" key="5">
    <source>
        <dbReference type="ARBA" id="ARBA00049183"/>
    </source>
</evidence>
<organism evidence="9 10">
    <name type="scientific">Ceratodon purpureus</name>
    <name type="common">Fire moss</name>
    <name type="synonym">Dicranum purpureum</name>
    <dbReference type="NCBI Taxonomy" id="3225"/>
    <lineage>
        <taxon>Eukaryota</taxon>
        <taxon>Viridiplantae</taxon>
        <taxon>Streptophyta</taxon>
        <taxon>Embryophyta</taxon>
        <taxon>Bryophyta</taxon>
        <taxon>Bryophytina</taxon>
        <taxon>Bryopsida</taxon>
        <taxon>Dicranidae</taxon>
        <taxon>Pseudoditrichales</taxon>
        <taxon>Ditrichaceae</taxon>
        <taxon>Ceratodon</taxon>
    </lineage>
</organism>
<reference evidence="9" key="1">
    <citation type="submission" date="2020-06" db="EMBL/GenBank/DDBJ databases">
        <title>WGS assembly of Ceratodon purpureus strain R40.</title>
        <authorList>
            <person name="Carey S.B."/>
            <person name="Jenkins J."/>
            <person name="Shu S."/>
            <person name="Lovell J.T."/>
            <person name="Sreedasyam A."/>
            <person name="Maumus F."/>
            <person name="Tiley G.P."/>
            <person name="Fernandez-Pozo N."/>
            <person name="Barry K."/>
            <person name="Chen C."/>
            <person name="Wang M."/>
            <person name="Lipzen A."/>
            <person name="Daum C."/>
            <person name="Saski C.A."/>
            <person name="Payton A.C."/>
            <person name="Mcbreen J.C."/>
            <person name="Conrad R.E."/>
            <person name="Kollar L.M."/>
            <person name="Olsson S."/>
            <person name="Huttunen S."/>
            <person name="Landis J.B."/>
            <person name="Wickett N.J."/>
            <person name="Johnson M.G."/>
            <person name="Rensing S.A."/>
            <person name="Grimwood J."/>
            <person name="Schmutz J."/>
            <person name="Mcdaniel S.F."/>
        </authorList>
    </citation>
    <scope>NUCLEOTIDE SEQUENCE</scope>
    <source>
        <strain evidence="9">R40</strain>
    </source>
</reference>
<name>A0A8T0GW08_CERPU</name>
<dbReference type="InterPro" id="IPR007507">
    <property type="entry name" value="Glycos_transf_N"/>
</dbReference>
<feature type="site" description="Transition state stabilizer" evidence="7">
    <location>
        <position position="172"/>
    </location>
</feature>
<evidence type="ECO:0000256" key="4">
    <source>
        <dbReference type="ARBA" id="ARBA00031445"/>
    </source>
</evidence>
<dbReference type="AlphaFoldDB" id="A0A8T0GW08"/>
<dbReference type="FunFam" id="3.40.50.2000:FF:000032">
    <property type="entry name" value="3-deoxy-D-manno-octulosonic acid transferase"/>
    <property type="match status" value="1"/>
</dbReference>
<dbReference type="Gene3D" id="3.40.50.11720">
    <property type="entry name" value="3-Deoxy-D-manno-octulosonic-acid transferase, N-terminal domain"/>
    <property type="match status" value="1"/>
</dbReference>
<dbReference type="InterPro" id="IPR038107">
    <property type="entry name" value="Glycos_transf_N_sf"/>
</dbReference>
<accession>A0A8T0GW08</accession>
<dbReference type="PANTHER" id="PTHR42755:SF1">
    <property type="entry name" value="3-DEOXY-D-MANNO-OCTULOSONIC ACID TRANSFERASE, MITOCHONDRIAL-RELATED"/>
    <property type="match status" value="1"/>
</dbReference>
<comment type="similarity">
    <text evidence="1">Belongs to the glycosyltransferase group 1 family. Glycosyltransferase 30 subfamily.</text>
</comment>
<dbReference type="Gene3D" id="3.40.50.2000">
    <property type="entry name" value="Glycogen Phosphorylase B"/>
    <property type="match status" value="1"/>
</dbReference>
<evidence type="ECO:0000259" key="8">
    <source>
        <dbReference type="Pfam" id="PF04413"/>
    </source>
</evidence>
<proteinExistence type="inferred from homology"/>
<keyword evidence="3" id="KW-0808">Transferase</keyword>
<keyword evidence="10" id="KW-1185">Reference proteome</keyword>
<feature type="domain" description="3-deoxy-D-manno-octulosonic-acid transferase N-terminal" evidence="8">
    <location>
        <begin position="46"/>
        <end position="254"/>
    </location>
</feature>
<dbReference type="GO" id="GO:0043842">
    <property type="term" value="F:Kdo transferase activity"/>
    <property type="evidence" value="ECO:0007669"/>
    <property type="project" value="UniProtKB-EC"/>
</dbReference>
<evidence type="ECO:0000256" key="3">
    <source>
        <dbReference type="ARBA" id="ARBA00022679"/>
    </source>
</evidence>
<dbReference type="EC" id="2.4.99.12" evidence="2"/>
<dbReference type="GO" id="GO:0009245">
    <property type="term" value="P:lipid A biosynthetic process"/>
    <property type="evidence" value="ECO:0007669"/>
    <property type="project" value="TreeGrafter"/>
</dbReference>
<gene>
    <name evidence="9" type="ORF">KC19_8G071000</name>
</gene>
<protein>
    <recommendedName>
        <fullName evidence="2">lipid IVA 3-deoxy-D-manno-octulosonic acid transferase</fullName>
        <ecNumber evidence="2">2.4.99.12</ecNumber>
    </recommendedName>
    <alternativeName>
        <fullName evidence="4">Lipid IV(A) 3-deoxy-D-manno-octulosonic acid transferase</fullName>
    </alternativeName>
</protein>
<feature type="site" description="Transition state stabilizer" evidence="7">
    <location>
        <position position="252"/>
    </location>
</feature>
<dbReference type="InterPro" id="IPR039901">
    <property type="entry name" value="Kdotransferase"/>
</dbReference>
<evidence type="ECO:0000313" key="9">
    <source>
        <dbReference type="EMBL" id="KAG0563941.1"/>
    </source>
</evidence>
<dbReference type="GO" id="GO:0005886">
    <property type="term" value="C:plasma membrane"/>
    <property type="evidence" value="ECO:0007669"/>
    <property type="project" value="TreeGrafter"/>
</dbReference>